<proteinExistence type="predicted"/>
<evidence type="ECO:0000313" key="1">
    <source>
        <dbReference type="EMBL" id="MDT0684501.1"/>
    </source>
</evidence>
<dbReference type="Proteomes" id="UP001265259">
    <property type="component" value="Unassembled WGS sequence"/>
</dbReference>
<keyword evidence="2" id="KW-1185">Reference proteome</keyword>
<organism evidence="1 2">
    <name type="scientific">Tropicimonas omnivorans</name>
    <dbReference type="NCBI Taxonomy" id="3075590"/>
    <lineage>
        <taxon>Bacteria</taxon>
        <taxon>Pseudomonadati</taxon>
        <taxon>Pseudomonadota</taxon>
        <taxon>Alphaproteobacteria</taxon>
        <taxon>Rhodobacterales</taxon>
        <taxon>Roseobacteraceae</taxon>
        <taxon>Tropicimonas</taxon>
    </lineage>
</organism>
<name>A0ABU3DLG8_9RHOB</name>
<comment type="caution">
    <text evidence="1">The sequence shown here is derived from an EMBL/GenBank/DDBJ whole genome shotgun (WGS) entry which is preliminary data.</text>
</comment>
<protein>
    <submittedName>
        <fullName evidence="1">Uncharacterized protein</fullName>
    </submittedName>
</protein>
<gene>
    <name evidence="1" type="ORF">RM543_17610</name>
</gene>
<sequence length="309" mass="32739">MIEKIVRISLVLAYGLFGMPLSANGDTIKAFGYEILEAPRSLALYTPGRSWVSGIGPEGSPLGKVIEGAGPQDLSDAQTRNFKAGLSGQIKNWASGIFGVSANQITSIEFGGISYAQIEDLYSTAAAGLILYEVILAKEIDVTLATGVSADLSVEDLKDLGLKATLSGSSGDTFKIAQGTESDQPLVVGIKVVSLKYQVDQTTNGTIPAGQVGQFHTIGIDYSAMLTKLPSPVQGTAQIRFRNPGIPHFPGKTVDMSLAEPWVNPVRFSVTADAGEYVWDLVEMAWSGTQIVLLVTRQTLKITPTSSGL</sequence>
<accession>A0ABU3DLG8</accession>
<evidence type="ECO:0000313" key="2">
    <source>
        <dbReference type="Proteomes" id="UP001265259"/>
    </source>
</evidence>
<dbReference type="RefSeq" id="WP_311694073.1">
    <property type="nucleotide sequence ID" value="NZ_JAVRHL010000005.1"/>
</dbReference>
<dbReference type="EMBL" id="JAVRHL010000005">
    <property type="protein sequence ID" value="MDT0684501.1"/>
    <property type="molecule type" value="Genomic_DNA"/>
</dbReference>
<reference evidence="1 2" key="1">
    <citation type="submission" date="2023-09" db="EMBL/GenBank/DDBJ databases">
        <authorList>
            <person name="Rey-Velasco X."/>
        </authorList>
    </citation>
    <scope>NUCLEOTIDE SEQUENCE [LARGE SCALE GENOMIC DNA]</scope>
    <source>
        <strain evidence="1 2">F158</strain>
    </source>
</reference>